<evidence type="ECO:0000313" key="7">
    <source>
        <dbReference type="Proteomes" id="UP000001937"/>
    </source>
</evidence>
<keyword evidence="2 4" id="KW-0238">DNA-binding</keyword>
<dbReference type="EMBL" id="CP000249">
    <property type="protein sequence ID" value="ABD11651.1"/>
    <property type="molecule type" value="Genomic_DNA"/>
</dbReference>
<evidence type="ECO:0000259" key="5">
    <source>
        <dbReference type="PROSITE" id="PS50977"/>
    </source>
</evidence>
<name>Q2JAP1_FRACC</name>
<reference evidence="6 7" key="1">
    <citation type="journal article" date="2007" name="Genome Res.">
        <title>Genome characteristics of facultatively symbiotic Frankia sp. strains reflect host range and host plant biogeography.</title>
        <authorList>
            <person name="Normand P."/>
            <person name="Lapierre P."/>
            <person name="Tisa L.S."/>
            <person name="Gogarten J.P."/>
            <person name="Alloisio N."/>
            <person name="Bagnarol E."/>
            <person name="Bassi C.A."/>
            <person name="Berry A.M."/>
            <person name="Bickhart D.M."/>
            <person name="Choisne N."/>
            <person name="Couloux A."/>
            <person name="Cournoyer B."/>
            <person name="Cruveiller S."/>
            <person name="Daubin V."/>
            <person name="Demange N."/>
            <person name="Francino M.P."/>
            <person name="Goltsman E."/>
            <person name="Huang Y."/>
            <person name="Kopp O.R."/>
            <person name="Labarre L."/>
            <person name="Lapidus A."/>
            <person name="Lavire C."/>
            <person name="Marechal J."/>
            <person name="Martinez M."/>
            <person name="Mastronunzio J.E."/>
            <person name="Mullin B.C."/>
            <person name="Niemann J."/>
            <person name="Pujic P."/>
            <person name="Rawnsley T."/>
            <person name="Rouy Z."/>
            <person name="Schenowitz C."/>
            <person name="Sellstedt A."/>
            <person name="Tavares F."/>
            <person name="Tomkins J.P."/>
            <person name="Vallenet D."/>
            <person name="Valverde C."/>
            <person name="Wall L.G."/>
            <person name="Wang Y."/>
            <person name="Medigue C."/>
            <person name="Benson D.R."/>
        </authorList>
    </citation>
    <scope>NUCLEOTIDE SEQUENCE [LARGE SCALE GENOMIC DNA]</scope>
    <source>
        <strain evidence="7">DSM 45818 / CECT 9043 / CcI3</strain>
    </source>
</reference>
<dbReference type="Proteomes" id="UP000001937">
    <property type="component" value="Chromosome"/>
</dbReference>
<organism evidence="6 7">
    <name type="scientific">Frankia casuarinae (strain DSM 45818 / CECT 9043 / HFP020203 / CcI3)</name>
    <dbReference type="NCBI Taxonomy" id="106370"/>
    <lineage>
        <taxon>Bacteria</taxon>
        <taxon>Bacillati</taxon>
        <taxon>Actinomycetota</taxon>
        <taxon>Actinomycetes</taxon>
        <taxon>Frankiales</taxon>
        <taxon>Frankiaceae</taxon>
        <taxon>Frankia</taxon>
    </lineage>
</organism>
<evidence type="ECO:0000256" key="3">
    <source>
        <dbReference type="ARBA" id="ARBA00023163"/>
    </source>
</evidence>
<dbReference type="Gene3D" id="1.10.357.10">
    <property type="entry name" value="Tetracycline Repressor, domain 2"/>
    <property type="match status" value="1"/>
</dbReference>
<dbReference type="GO" id="GO:0000976">
    <property type="term" value="F:transcription cis-regulatory region binding"/>
    <property type="evidence" value="ECO:0007669"/>
    <property type="project" value="TreeGrafter"/>
</dbReference>
<dbReference type="InterPro" id="IPR009057">
    <property type="entry name" value="Homeodomain-like_sf"/>
</dbReference>
<feature type="domain" description="HTH tetR-type" evidence="5">
    <location>
        <begin position="1"/>
        <end position="55"/>
    </location>
</feature>
<dbReference type="PANTHER" id="PTHR30055">
    <property type="entry name" value="HTH-TYPE TRANSCRIPTIONAL REGULATOR RUTR"/>
    <property type="match status" value="1"/>
</dbReference>
<gene>
    <name evidence="6" type="ordered locus">Francci3_2283</name>
</gene>
<dbReference type="InterPro" id="IPR011075">
    <property type="entry name" value="TetR_C"/>
</dbReference>
<evidence type="ECO:0000256" key="2">
    <source>
        <dbReference type="ARBA" id="ARBA00023125"/>
    </source>
</evidence>
<sequence>MHAAARALQAERGRHEITVPLVAARAGVTASTVYRRWGDLTELLADVAAERLRPETPPVDTGSLRGDLAAYCEQYLEEMSSPAGRAFLRDLVASCGDDRPACRCDLYIREQIGVIVERAARRGEPTPGVGEIVEGVMAPMMYRILFVADPVDLADARRLVDALLARGGGQPRG</sequence>
<evidence type="ECO:0000256" key="4">
    <source>
        <dbReference type="PROSITE-ProRule" id="PRU00335"/>
    </source>
</evidence>
<dbReference type="AlphaFoldDB" id="Q2JAP1"/>
<evidence type="ECO:0000313" key="6">
    <source>
        <dbReference type="EMBL" id="ABD11651.1"/>
    </source>
</evidence>
<dbReference type="PROSITE" id="PS50977">
    <property type="entry name" value="HTH_TETR_2"/>
    <property type="match status" value="1"/>
</dbReference>
<dbReference type="eggNOG" id="COG1309">
    <property type="taxonomic scope" value="Bacteria"/>
</dbReference>
<dbReference type="InterPro" id="IPR001647">
    <property type="entry name" value="HTH_TetR"/>
</dbReference>
<dbReference type="Gene3D" id="1.10.10.60">
    <property type="entry name" value="Homeodomain-like"/>
    <property type="match status" value="1"/>
</dbReference>
<keyword evidence="1" id="KW-0805">Transcription regulation</keyword>
<dbReference type="SUPFAM" id="SSF48498">
    <property type="entry name" value="Tetracyclin repressor-like, C-terminal domain"/>
    <property type="match status" value="1"/>
</dbReference>
<proteinExistence type="predicted"/>
<dbReference type="KEGG" id="fra:Francci3_2283"/>
<dbReference type="PhylomeDB" id="Q2JAP1"/>
<dbReference type="Pfam" id="PF00440">
    <property type="entry name" value="TetR_N"/>
    <property type="match status" value="1"/>
</dbReference>
<dbReference type="InterPro" id="IPR036271">
    <property type="entry name" value="Tet_transcr_reg_TetR-rel_C_sf"/>
</dbReference>
<evidence type="ECO:0000256" key="1">
    <source>
        <dbReference type="ARBA" id="ARBA00023015"/>
    </source>
</evidence>
<accession>Q2JAP1</accession>
<dbReference type="HOGENOM" id="CLU_069356_25_2_11"/>
<keyword evidence="3" id="KW-0804">Transcription</keyword>
<dbReference type="SUPFAM" id="SSF46689">
    <property type="entry name" value="Homeodomain-like"/>
    <property type="match status" value="1"/>
</dbReference>
<dbReference type="GO" id="GO:0003700">
    <property type="term" value="F:DNA-binding transcription factor activity"/>
    <property type="evidence" value="ECO:0007669"/>
    <property type="project" value="TreeGrafter"/>
</dbReference>
<dbReference type="Pfam" id="PF16859">
    <property type="entry name" value="TetR_C_11"/>
    <property type="match status" value="1"/>
</dbReference>
<dbReference type="InterPro" id="IPR050109">
    <property type="entry name" value="HTH-type_TetR-like_transc_reg"/>
</dbReference>
<protein>
    <submittedName>
        <fullName evidence="6">Transcriptional regulator, TetR family</fullName>
    </submittedName>
</protein>
<keyword evidence="7" id="KW-1185">Reference proteome</keyword>
<feature type="DNA-binding region" description="H-T-H motif" evidence="4">
    <location>
        <begin position="18"/>
        <end position="37"/>
    </location>
</feature>
<dbReference type="STRING" id="106370.Francci3_2283"/>
<dbReference type="PANTHER" id="PTHR30055:SF148">
    <property type="entry name" value="TETR-FAMILY TRANSCRIPTIONAL REGULATOR"/>
    <property type="match status" value="1"/>
</dbReference>